<feature type="compositionally biased region" description="Basic and acidic residues" evidence="1">
    <location>
        <begin position="34"/>
        <end position="44"/>
    </location>
</feature>
<feature type="compositionally biased region" description="Basic and acidic residues" evidence="1">
    <location>
        <begin position="65"/>
        <end position="86"/>
    </location>
</feature>
<name>A0AAT9FMM4_9BACT</name>
<evidence type="ECO:0000256" key="1">
    <source>
        <dbReference type="SAM" id="MobiDB-lite"/>
    </source>
</evidence>
<dbReference type="EMBL" id="AP026866">
    <property type="protein sequence ID" value="BDS07230.1"/>
    <property type="molecule type" value="Genomic_DNA"/>
</dbReference>
<accession>A0AAT9FMM4</accession>
<evidence type="ECO:0008006" key="3">
    <source>
        <dbReference type="Google" id="ProtNLM"/>
    </source>
</evidence>
<proteinExistence type="predicted"/>
<gene>
    <name evidence="2" type="ORF">NT6N_22700</name>
</gene>
<dbReference type="KEGG" id="osu:NT6N_22700"/>
<reference evidence="2" key="1">
    <citation type="submission" date="2024-07" db="EMBL/GenBank/DDBJ databases">
        <title>Complete genome sequence of Verrucomicrobiaceae bacterium NT6N.</title>
        <authorList>
            <person name="Huang C."/>
            <person name="Takami H."/>
            <person name="Hamasaki K."/>
        </authorList>
    </citation>
    <scope>NUCLEOTIDE SEQUENCE</scope>
    <source>
        <strain evidence="2">NT6N</strain>
    </source>
</reference>
<dbReference type="PROSITE" id="PS51257">
    <property type="entry name" value="PROKAR_LIPOPROTEIN"/>
    <property type="match status" value="1"/>
</dbReference>
<feature type="region of interest" description="Disordered" evidence="1">
    <location>
        <begin position="34"/>
        <end position="86"/>
    </location>
</feature>
<dbReference type="Gene3D" id="3.10.450.160">
    <property type="entry name" value="inner membrane protein cigr"/>
    <property type="match status" value="1"/>
</dbReference>
<sequence>MKLPTIRHTLSRIVSLGPIAVGCAALICVPIADAKPDKGKGEKNKNHKKADKADKKHKDKKHKGKDHDFDKKHAKEHEKRQKAERKYAKKHFKHFHDDHVEILQDYFTPYHETHRLPPGIAKQVAKGKGLPPGWHKKLHHGKRIDDGLWNYLVPLPHELDQRIRYHDDPYRYYILNDRIVRVHPDNRTLLGVILLSELFN</sequence>
<protein>
    <recommendedName>
        <fullName evidence="3">RcnB family protein</fullName>
    </recommendedName>
</protein>
<evidence type="ECO:0000313" key="2">
    <source>
        <dbReference type="EMBL" id="BDS07230.1"/>
    </source>
</evidence>
<organism evidence="2">
    <name type="scientific">Oceaniferula spumae</name>
    <dbReference type="NCBI Taxonomy" id="2979115"/>
    <lineage>
        <taxon>Bacteria</taxon>
        <taxon>Pseudomonadati</taxon>
        <taxon>Verrucomicrobiota</taxon>
        <taxon>Verrucomicrobiia</taxon>
        <taxon>Verrucomicrobiales</taxon>
        <taxon>Verrucomicrobiaceae</taxon>
        <taxon>Oceaniferula</taxon>
    </lineage>
</organism>
<dbReference type="AlphaFoldDB" id="A0AAT9FMM4"/>